<evidence type="ECO:0000256" key="5">
    <source>
        <dbReference type="SAM" id="SignalP"/>
    </source>
</evidence>
<evidence type="ECO:0000313" key="7">
    <source>
        <dbReference type="EMBL" id="MDY2587119.1"/>
    </source>
</evidence>
<evidence type="ECO:0000256" key="2">
    <source>
        <dbReference type="ARBA" id="ARBA00013194"/>
    </source>
</evidence>
<comment type="caution">
    <text evidence="7">The sequence shown here is derived from an EMBL/GenBank/DDBJ whole genome shotgun (WGS) entry which is preliminary data.</text>
</comment>
<feature type="chain" id="PRO_5046040507" description="peptidylprolyl isomerase" evidence="5">
    <location>
        <begin position="22"/>
        <end position="345"/>
    </location>
</feature>
<feature type="domain" description="PPIase FKBP-type" evidence="6">
    <location>
        <begin position="123"/>
        <end position="228"/>
    </location>
</feature>
<keyword evidence="8" id="KW-1185">Reference proteome</keyword>
<gene>
    <name evidence="7" type="ORF">SNF14_07185</name>
</gene>
<evidence type="ECO:0000313" key="8">
    <source>
        <dbReference type="Proteomes" id="UP001285855"/>
    </source>
</evidence>
<keyword evidence="3 4" id="KW-0697">Rotamase</keyword>
<comment type="catalytic activity">
    <reaction evidence="1 4">
        <text>[protein]-peptidylproline (omega=180) = [protein]-peptidylproline (omega=0)</text>
        <dbReference type="Rhea" id="RHEA:16237"/>
        <dbReference type="Rhea" id="RHEA-COMP:10747"/>
        <dbReference type="Rhea" id="RHEA-COMP:10748"/>
        <dbReference type="ChEBI" id="CHEBI:83833"/>
        <dbReference type="ChEBI" id="CHEBI:83834"/>
        <dbReference type="EC" id="5.2.1.8"/>
    </reaction>
</comment>
<evidence type="ECO:0000256" key="4">
    <source>
        <dbReference type="PROSITE-ProRule" id="PRU00277"/>
    </source>
</evidence>
<dbReference type="EMBL" id="JAXDAE010000006">
    <property type="protein sequence ID" value="MDY2587119.1"/>
    <property type="molecule type" value="Genomic_DNA"/>
</dbReference>
<dbReference type="EC" id="5.2.1.8" evidence="2 4"/>
<name>A0ABU5EM13_9FLAO</name>
<dbReference type="Proteomes" id="UP001285855">
    <property type="component" value="Unassembled WGS sequence"/>
</dbReference>
<evidence type="ECO:0000256" key="3">
    <source>
        <dbReference type="ARBA" id="ARBA00023110"/>
    </source>
</evidence>
<evidence type="ECO:0000256" key="1">
    <source>
        <dbReference type="ARBA" id="ARBA00000971"/>
    </source>
</evidence>
<keyword evidence="5" id="KW-0732">Signal</keyword>
<organism evidence="7 8">
    <name type="scientific">Winogradskyella aquimaris</name>
    <dbReference type="NCBI Taxonomy" id="864074"/>
    <lineage>
        <taxon>Bacteria</taxon>
        <taxon>Pseudomonadati</taxon>
        <taxon>Bacteroidota</taxon>
        <taxon>Flavobacteriia</taxon>
        <taxon>Flavobacteriales</taxon>
        <taxon>Flavobacteriaceae</taxon>
        <taxon>Winogradskyella</taxon>
    </lineage>
</organism>
<accession>A0ABU5EM13</accession>
<feature type="signal peptide" evidence="5">
    <location>
        <begin position="1"/>
        <end position="21"/>
    </location>
</feature>
<dbReference type="PROSITE" id="PS51257">
    <property type="entry name" value="PROKAR_LIPOPROTEIN"/>
    <property type="match status" value="1"/>
</dbReference>
<reference evidence="7 8" key="1">
    <citation type="submission" date="2023-11" db="EMBL/GenBank/DDBJ databases">
        <title>Winogradskyella pelagius sp. nov., isolated from coastal sediment.</title>
        <authorList>
            <person name="Li F."/>
        </authorList>
    </citation>
    <scope>NUCLEOTIDE SEQUENCE [LARGE SCALE GENOMIC DNA]</scope>
    <source>
        <strain evidence="7 8">KCTC 23502</strain>
    </source>
</reference>
<dbReference type="PROSITE" id="PS50059">
    <property type="entry name" value="FKBP_PPIASE"/>
    <property type="match status" value="1"/>
</dbReference>
<dbReference type="Gene3D" id="3.10.50.40">
    <property type="match status" value="1"/>
</dbReference>
<dbReference type="RefSeq" id="WP_320555492.1">
    <property type="nucleotide sequence ID" value="NZ_JAXDAE010000006.1"/>
</dbReference>
<dbReference type="InterPro" id="IPR046357">
    <property type="entry name" value="PPIase_dom_sf"/>
</dbReference>
<keyword evidence="4" id="KW-0413">Isomerase</keyword>
<proteinExistence type="predicted"/>
<dbReference type="SUPFAM" id="SSF54534">
    <property type="entry name" value="FKBP-like"/>
    <property type="match status" value="1"/>
</dbReference>
<sequence>MKLIKYLFCLACIAFVVISCEDDDVTAPTIVERDRTEQQEADSDSLIDYLSSHYYNSEFFMTGTNHKYTDIIITELAEGEDVPAGHTLLIDAVETHTTTYFETDYEYYILRLNQGGGDSPRFTDQVRVRYEGSLVETGESFDGVVTPIDLLMQGVGFSGGVIRGWQLILPQFSTASSFMLNNGIVEYDNYGLGMMFLPSGLAYFSSTASGILNSYSNLIFKFELLQYEEVDHDSDGIPSYVEDLDSNLDVLDDDTDEDLAPNYVDVDDDSDGVNTIDELMPNAYIVDTNNGGTEPVLGSNEYEVSRSEVNGVITINTVIVMDTDSNGIPDYLQEDITINYNEEEG</sequence>
<protein>
    <recommendedName>
        <fullName evidence="2 4">peptidylprolyl isomerase</fullName>
        <ecNumber evidence="2 4">5.2.1.8</ecNumber>
    </recommendedName>
</protein>
<dbReference type="InterPro" id="IPR001179">
    <property type="entry name" value="PPIase_FKBP_dom"/>
</dbReference>
<evidence type="ECO:0000259" key="6">
    <source>
        <dbReference type="PROSITE" id="PS50059"/>
    </source>
</evidence>